<keyword evidence="12" id="KW-1185">Reference proteome</keyword>
<keyword evidence="6" id="KW-0694">RNA-binding</keyword>
<dbReference type="GO" id="GO:0006412">
    <property type="term" value="P:translation"/>
    <property type="evidence" value="ECO:0007669"/>
    <property type="project" value="TreeGrafter"/>
</dbReference>
<dbReference type="PANTHER" id="PTHR45782">
    <property type="entry name" value="MITOCHONDRIAL RIBOSOME-ASSOCIATED GTPASE 1"/>
    <property type="match status" value="1"/>
</dbReference>
<dbReference type="GO" id="GO:0003723">
    <property type="term" value="F:RNA binding"/>
    <property type="evidence" value="ECO:0007669"/>
    <property type="project" value="UniProtKB-KW"/>
</dbReference>
<dbReference type="InterPro" id="IPR027417">
    <property type="entry name" value="P-loop_NTPase"/>
</dbReference>
<dbReference type="eggNOG" id="COG1161">
    <property type="taxonomic scope" value="Bacteria"/>
</dbReference>
<comment type="function">
    <text evidence="8">Required for a late step of 50S ribosomal subunit assembly. Has GTPase activity.</text>
</comment>
<feature type="domain" description="CP-type G" evidence="10">
    <location>
        <begin position="14"/>
        <end position="178"/>
    </location>
</feature>
<dbReference type="Gene3D" id="3.40.50.300">
    <property type="entry name" value="P-loop containing nucleotide triphosphate hydrolases"/>
    <property type="match status" value="1"/>
</dbReference>
<reference evidence="11 12" key="1">
    <citation type="journal article" date="2011" name="J. Bacteriol.">
        <title>Genome sequence of Haloplasma contractile, an unusual contractile bacterium from a deep-sea anoxic brine lake.</title>
        <authorList>
            <person name="Antunes A."/>
            <person name="Alam I."/>
            <person name="El Dorry H."/>
            <person name="Siam R."/>
            <person name="Robertson A."/>
            <person name="Bajic V.B."/>
            <person name="Stingl U."/>
        </authorList>
    </citation>
    <scope>NUCLEOTIDE SEQUENCE [LARGE SCALE GENOMIC DNA]</scope>
    <source>
        <strain evidence="11 12">SSD-17B</strain>
    </source>
</reference>
<dbReference type="OrthoDB" id="9779790at2"/>
<feature type="binding site" evidence="9">
    <location>
        <position position="174"/>
    </location>
    <ligand>
        <name>GTP</name>
        <dbReference type="ChEBI" id="CHEBI:37565"/>
    </ligand>
</feature>
<dbReference type="GO" id="GO:0003924">
    <property type="term" value="F:GTPase activity"/>
    <property type="evidence" value="ECO:0007669"/>
    <property type="project" value="TreeGrafter"/>
</dbReference>
<dbReference type="GO" id="GO:0016491">
    <property type="term" value="F:oxidoreductase activity"/>
    <property type="evidence" value="ECO:0007669"/>
    <property type="project" value="UniProtKB-KW"/>
</dbReference>
<dbReference type="InParanoid" id="U2EEX6"/>
<reference evidence="11 12" key="2">
    <citation type="journal article" date="2013" name="PLoS ONE">
        <title>INDIGO - INtegrated Data Warehouse of MIcrobial GenOmes with Examples from the Red Sea Extremophiles.</title>
        <authorList>
            <person name="Alam I."/>
            <person name="Antunes A."/>
            <person name="Kamau A.A."/>
            <person name="Ba Alawi W."/>
            <person name="Kalkatawi M."/>
            <person name="Stingl U."/>
            <person name="Bajic V.B."/>
        </authorList>
    </citation>
    <scope>NUCLEOTIDE SEQUENCE [LARGE SCALE GENOMIC DNA]</scope>
    <source>
        <strain evidence="11 12">SSD-17B</strain>
    </source>
</reference>
<dbReference type="Gene3D" id="1.10.1580.10">
    <property type="match status" value="1"/>
</dbReference>
<evidence type="ECO:0000256" key="5">
    <source>
        <dbReference type="ARBA" id="ARBA00022801"/>
    </source>
</evidence>
<dbReference type="GO" id="GO:0005737">
    <property type="term" value="C:cytoplasm"/>
    <property type="evidence" value="ECO:0007669"/>
    <property type="project" value="UniProtKB-SubCell"/>
</dbReference>
<evidence type="ECO:0000313" key="11">
    <source>
        <dbReference type="EMBL" id="ERJ13498.1"/>
    </source>
</evidence>
<dbReference type="SUPFAM" id="SSF52540">
    <property type="entry name" value="P-loop containing nucleoside triphosphate hydrolases"/>
    <property type="match status" value="1"/>
</dbReference>
<evidence type="ECO:0000256" key="3">
    <source>
        <dbReference type="ARBA" id="ARBA00022490"/>
    </source>
</evidence>
<evidence type="ECO:0000256" key="1">
    <source>
        <dbReference type="ARBA" id="ARBA00004496"/>
    </source>
</evidence>
<proteinExistence type="inferred from homology"/>
<dbReference type="CDD" id="cd01856">
    <property type="entry name" value="YlqF"/>
    <property type="match status" value="1"/>
</dbReference>
<dbReference type="PRINTS" id="PR00326">
    <property type="entry name" value="GTP1OBG"/>
</dbReference>
<comment type="subcellular location">
    <subcellularLocation>
        <location evidence="1 8">Cytoplasm</location>
    </subcellularLocation>
</comment>
<dbReference type="NCBIfam" id="TIGR03596">
    <property type="entry name" value="GTPase_YlqF"/>
    <property type="match status" value="1"/>
</dbReference>
<keyword evidence="4 8" id="KW-0547">Nucleotide-binding</keyword>
<dbReference type="InterPro" id="IPR030378">
    <property type="entry name" value="G_CP_dom"/>
</dbReference>
<dbReference type="FunFam" id="3.40.50.300:FF:000590">
    <property type="entry name" value="Ribosome biogenesis GTPase A"/>
    <property type="match status" value="1"/>
</dbReference>
<dbReference type="FunFam" id="1.10.1580.10:FF:000003">
    <property type="entry name" value="Ribosome biogenesis GTPase A"/>
    <property type="match status" value="1"/>
</dbReference>
<dbReference type="PANTHER" id="PTHR45782:SF4">
    <property type="entry name" value="MITOCHONDRIAL RIBOSOME-ASSOCIATED GTPASE 1"/>
    <property type="match status" value="1"/>
</dbReference>
<dbReference type="InterPro" id="IPR023179">
    <property type="entry name" value="GTP-bd_ortho_bundle_sf"/>
</dbReference>
<dbReference type="AlphaFoldDB" id="U2EEX6"/>
<dbReference type="GO" id="GO:0005525">
    <property type="term" value="F:GTP binding"/>
    <property type="evidence" value="ECO:0007669"/>
    <property type="project" value="UniProtKB-KW"/>
</dbReference>
<evidence type="ECO:0000313" key="12">
    <source>
        <dbReference type="Proteomes" id="UP000005707"/>
    </source>
</evidence>
<gene>
    <name evidence="11" type="primary">rbgA</name>
    <name evidence="11" type="ORF">HLPCO_000149</name>
</gene>
<name>U2EEX6_9MOLU</name>
<dbReference type="PIRSF" id="PIRSF006230">
    <property type="entry name" value="MG442"/>
    <property type="match status" value="1"/>
</dbReference>
<keyword evidence="3 8" id="KW-0963">Cytoplasm</keyword>
<evidence type="ECO:0000256" key="7">
    <source>
        <dbReference type="ARBA" id="ARBA00023134"/>
    </source>
</evidence>
<dbReference type="Pfam" id="PF01926">
    <property type="entry name" value="MMR_HSR1"/>
    <property type="match status" value="1"/>
</dbReference>
<dbReference type="InterPro" id="IPR006073">
    <property type="entry name" value="GTP-bd"/>
</dbReference>
<evidence type="ECO:0000256" key="2">
    <source>
        <dbReference type="ARBA" id="ARBA00014898"/>
    </source>
</evidence>
<organism evidence="11 12">
    <name type="scientific">Haloplasma contractile SSD-17B</name>
    <dbReference type="NCBI Taxonomy" id="1033810"/>
    <lineage>
        <taxon>Bacteria</taxon>
        <taxon>Bacillati</taxon>
        <taxon>Mycoplasmatota</taxon>
        <taxon>Mollicutes</taxon>
        <taxon>Haloplasmatales</taxon>
        <taxon>Haloplasmataceae</taxon>
        <taxon>Haloplasma</taxon>
    </lineage>
</organism>
<protein>
    <recommendedName>
        <fullName evidence="2 8">Ribosome biogenesis GTPase A</fullName>
    </recommendedName>
</protein>
<dbReference type="EMBL" id="AFNU02000001">
    <property type="protein sequence ID" value="ERJ13498.1"/>
    <property type="molecule type" value="Genomic_DNA"/>
</dbReference>
<accession>U2EEX6</accession>
<comment type="caution">
    <text evidence="11">The sequence shown here is derived from an EMBL/GenBank/DDBJ whole genome shotgun (WGS) entry which is preliminary data.</text>
</comment>
<feature type="binding site" evidence="9">
    <location>
        <begin position="130"/>
        <end position="135"/>
    </location>
    <ligand>
        <name>GTP</name>
        <dbReference type="ChEBI" id="CHEBI:37565"/>
    </ligand>
</feature>
<evidence type="ECO:0000256" key="9">
    <source>
        <dbReference type="PIRSR" id="PIRSR006230-1"/>
    </source>
</evidence>
<sequence length="289" mass="33232">MTIQWFPGHMAKARRQVEEKLKLVDIIYELRDARIPYSSSNPMMGDIIKNKPRLILLNKAKMADEDKTEEWINYYKDNGIIALDIDSISGYNMPKIIKKSREVLKDQLEKQQQKGLKQQNIKAMIIGIPNVGKSTFINTLAKRKVARTGDRPGVTKAQQWITVGNGLQLLDTPGILWPKFEEQKVGFKLAITGAIKDQILHLDDITIYALDFLKKNHPERLKERFKLESLPNDHIELLDRIGKKRGCLMSGGVVDYDKVFDIVLYELRNERLGRLTFELPTDIVETDTD</sequence>
<dbReference type="PROSITE" id="PS51721">
    <property type="entry name" value="G_CP"/>
    <property type="match status" value="1"/>
</dbReference>
<dbReference type="InterPro" id="IPR016478">
    <property type="entry name" value="GTPase_MTG1"/>
</dbReference>
<evidence type="ECO:0000256" key="8">
    <source>
        <dbReference type="PIRNR" id="PIRNR006230"/>
    </source>
</evidence>
<keyword evidence="5" id="KW-0378">Hydrolase</keyword>
<evidence type="ECO:0000256" key="6">
    <source>
        <dbReference type="ARBA" id="ARBA00022884"/>
    </source>
</evidence>
<dbReference type="FunCoup" id="U2EEX6">
    <property type="interactions" value="384"/>
</dbReference>
<dbReference type="STRING" id="1033810.HLPCO_000149"/>
<keyword evidence="7 8" id="KW-0342">GTP-binding</keyword>
<comment type="similarity">
    <text evidence="8">Belongs to the TRAFAC class YlqF/YawG GTPase family. MTG1 subfamily.</text>
</comment>
<evidence type="ECO:0000256" key="4">
    <source>
        <dbReference type="ARBA" id="ARBA00022741"/>
    </source>
</evidence>
<dbReference type="RefSeq" id="WP_021030953.1">
    <property type="nucleotide sequence ID" value="NZ_AFNU02000001.1"/>
</dbReference>
<dbReference type="Proteomes" id="UP000005707">
    <property type="component" value="Unassembled WGS sequence"/>
</dbReference>
<evidence type="ECO:0000259" key="10">
    <source>
        <dbReference type="PROSITE" id="PS51721"/>
    </source>
</evidence>
<dbReference type="InterPro" id="IPR019991">
    <property type="entry name" value="GTP-bd_ribosome_bgen"/>
</dbReference>
<keyword evidence="11" id="KW-0560">Oxidoreductase</keyword>